<evidence type="ECO:0000259" key="4">
    <source>
        <dbReference type="SMART" id="SM00822"/>
    </source>
</evidence>
<dbReference type="SUPFAM" id="SSF51735">
    <property type="entry name" value="NAD(P)-binding Rossmann-fold domains"/>
    <property type="match status" value="1"/>
</dbReference>
<proteinExistence type="inferred from homology"/>
<dbReference type="SMART" id="SM00822">
    <property type="entry name" value="PKS_KR"/>
    <property type="match status" value="1"/>
</dbReference>
<dbReference type="InterPro" id="IPR057326">
    <property type="entry name" value="KR_dom"/>
</dbReference>
<reference evidence="5 6" key="1">
    <citation type="submission" date="2017-10" db="EMBL/GenBank/DDBJ databases">
        <title>Novel microbial diversity and functional potential in the marine mammal oral microbiome.</title>
        <authorList>
            <person name="Dudek N.K."/>
            <person name="Sun C.L."/>
            <person name="Burstein D."/>
            <person name="Kantor R.S."/>
            <person name="Aliaga Goltsman D.S."/>
            <person name="Bik E.M."/>
            <person name="Thomas B.C."/>
            <person name="Banfield J.F."/>
            <person name="Relman D.A."/>
        </authorList>
    </citation>
    <scope>NUCLEOTIDE SEQUENCE [LARGE SCALE GENOMIC DNA]</scope>
    <source>
        <strain evidence="5">DOLJORAL78_61_10</strain>
    </source>
</reference>
<evidence type="ECO:0000256" key="1">
    <source>
        <dbReference type="ARBA" id="ARBA00006484"/>
    </source>
</evidence>
<dbReference type="InterPro" id="IPR036291">
    <property type="entry name" value="NAD(P)-bd_dom_sf"/>
</dbReference>
<evidence type="ECO:0000313" key="6">
    <source>
        <dbReference type="Proteomes" id="UP000230914"/>
    </source>
</evidence>
<dbReference type="InterPro" id="IPR020904">
    <property type="entry name" value="Sc_DH/Rdtase_CS"/>
</dbReference>
<name>A0A2G6KEM8_9ACTN</name>
<dbReference type="Proteomes" id="UP000230914">
    <property type="component" value="Unassembled WGS sequence"/>
</dbReference>
<dbReference type="PANTHER" id="PTHR44196:SF2">
    <property type="entry name" value="SHORT-CHAIN DEHYDROGENASE-RELATED"/>
    <property type="match status" value="1"/>
</dbReference>
<dbReference type="PROSITE" id="PS00061">
    <property type="entry name" value="ADH_SHORT"/>
    <property type="match status" value="1"/>
</dbReference>
<dbReference type="Pfam" id="PF00106">
    <property type="entry name" value="adh_short"/>
    <property type="match status" value="1"/>
</dbReference>
<organism evidence="5 6">
    <name type="scientific">Ilumatobacter coccineus</name>
    <dbReference type="NCBI Taxonomy" id="467094"/>
    <lineage>
        <taxon>Bacteria</taxon>
        <taxon>Bacillati</taxon>
        <taxon>Actinomycetota</taxon>
        <taxon>Acidimicrobiia</taxon>
        <taxon>Acidimicrobiales</taxon>
        <taxon>Ilumatobacteraceae</taxon>
        <taxon>Ilumatobacter</taxon>
    </lineage>
</organism>
<keyword evidence="2" id="KW-0560">Oxidoreductase</keyword>
<dbReference type="GO" id="GO:0016020">
    <property type="term" value="C:membrane"/>
    <property type="evidence" value="ECO:0007669"/>
    <property type="project" value="TreeGrafter"/>
</dbReference>
<evidence type="ECO:0000256" key="2">
    <source>
        <dbReference type="ARBA" id="ARBA00023002"/>
    </source>
</evidence>
<dbReference type="PRINTS" id="PR00080">
    <property type="entry name" value="SDRFAMILY"/>
</dbReference>
<feature type="domain" description="Ketoreductase" evidence="4">
    <location>
        <begin position="7"/>
        <end position="184"/>
    </location>
</feature>
<dbReference type="AlphaFoldDB" id="A0A2G6KEM8"/>
<protein>
    <submittedName>
        <fullName evidence="5">Short-chain dehydrogenase</fullName>
    </submittedName>
</protein>
<dbReference type="EMBL" id="PDSL01000022">
    <property type="protein sequence ID" value="PIE34126.1"/>
    <property type="molecule type" value="Genomic_DNA"/>
</dbReference>
<dbReference type="GO" id="GO:0016491">
    <property type="term" value="F:oxidoreductase activity"/>
    <property type="evidence" value="ECO:0007669"/>
    <property type="project" value="UniProtKB-KW"/>
</dbReference>
<sequence length="260" mass="27555">MTAFPFQSALITGASSGIGRAMAEILGDAGLRLILVARRGDRLNELAERYGVVEVITADLSTSAGQAAVVERLDSDPIDLVVNNAGRGTRTRFVESDPDHTADEIELNVAAVTRLSQAALATMVPRQRGWLINVSSMIPTLASPGYAVYGATKAYVTYLTETLHHEMSGTGVCVSALCPGITPTEFHEVAGAEDVFDETPSSLVTSADQVARAGLAGVIANKAIVVPGTQYRAMAAWAGVTPRWVRHRVVGLLGKWRPLD</sequence>
<comment type="caution">
    <text evidence="5">The sequence shown here is derived from an EMBL/GenBank/DDBJ whole genome shotgun (WGS) entry which is preliminary data.</text>
</comment>
<evidence type="ECO:0000313" key="5">
    <source>
        <dbReference type="EMBL" id="PIE34126.1"/>
    </source>
</evidence>
<accession>A0A2G6KEM8</accession>
<dbReference type="CDD" id="cd05233">
    <property type="entry name" value="SDR_c"/>
    <property type="match status" value="1"/>
</dbReference>
<dbReference type="PRINTS" id="PR00081">
    <property type="entry name" value="GDHRDH"/>
</dbReference>
<dbReference type="PANTHER" id="PTHR44196">
    <property type="entry name" value="DEHYDROGENASE/REDUCTASE SDR FAMILY MEMBER 7B"/>
    <property type="match status" value="1"/>
</dbReference>
<dbReference type="PIRSF" id="PIRSF000126">
    <property type="entry name" value="11-beta-HSD1"/>
    <property type="match status" value="1"/>
</dbReference>
<dbReference type="Gene3D" id="3.40.50.720">
    <property type="entry name" value="NAD(P)-binding Rossmann-like Domain"/>
    <property type="match status" value="1"/>
</dbReference>
<dbReference type="InterPro" id="IPR002347">
    <property type="entry name" value="SDR_fam"/>
</dbReference>
<comment type="similarity">
    <text evidence="1 3">Belongs to the short-chain dehydrogenases/reductases (SDR) family.</text>
</comment>
<evidence type="ECO:0000256" key="3">
    <source>
        <dbReference type="RuleBase" id="RU000363"/>
    </source>
</evidence>
<gene>
    <name evidence="5" type="ORF">CSA55_01410</name>
</gene>